<protein>
    <recommendedName>
        <fullName evidence="4">Septum formation initiator</fullName>
    </recommendedName>
</protein>
<evidence type="ECO:0008006" key="4">
    <source>
        <dbReference type="Google" id="ProtNLM"/>
    </source>
</evidence>
<proteinExistence type="predicted"/>
<evidence type="ECO:0000313" key="3">
    <source>
        <dbReference type="Proteomes" id="UP000231162"/>
    </source>
</evidence>
<gene>
    <name evidence="2" type="ORF">COT79_02710</name>
</gene>
<evidence type="ECO:0000313" key="2">
    <source>
        <dbReference type="EMBL" id="PIS06784.1"/>
    </source>
</evidence>
<keyword evidence="1" id="KW-0812">Transmembrane</keyword>
<accession>A0A2M6R806</accession>
<dbReference type="EMBL" id="PEZX01000036">
    <property type="protein sequence ID" value="PIS06784.1"/>
    <property type="molecule type" value="Genomic_DNA"/>
</dbReference>
<dbReference type="AlphaFoldDB" id="A0A2M6R806"/>
<dbReference type="Pfam" id="PF04977">
    <property type="entry name" value="DivIC"/>
    <property type="match status" value="1"/>
</dbReference>
<sequence length="156" mass="17420">MSQIFAGSFTIAGDALYLPMMAHTKRDSILQTFGGLTRALVVLALIVYGAYVIGRSVFANYTINQQIASLRGQIHQIEVDIAELKNLIVYYKSDSFKEIEARRRLGMRAPGEQVVILPKPEDRKLPDGTPETVIEAQKEKDAIPNPQKWISYILGV</sequence>
<keyword evidence="1" id="KW-0472">Membrane</keyword>
<evidence type="ECO:0000256" key="1">
    <source>
        <dbReference type="SAM" id="Phobius"/>
    </source>
</evidence>
<keyword evidence="1" id="KW-1133">Transmembrane helix</keyword>
<dbReference type="InterPro" id="IPR007060">
    <property type="entry name" value="FtsL/DivIC"/>
</dbReference>
<name>A0A2M6R806_9BACT</name>
<comment type="caution">
    <text evidence="2">The sequence shown here is derived from an EMBL/GenBank/DDBJ whole genome shotgun (WGS) entry which is preliminary data.</text>
</comment>
<organism evidence="2 3">
    <name type="scientific">Candidatus Berkelbacteria bacterium CG10_big_fil_rev_8_21_14_0_10_43_14</name>
    <dbReference type="NCBI Taxonomy" id="1974515"/>
    <lineage>
        <taxon>Bacteria</taxon>
        <taxon>Candidatus Berkelbacteria</taxon>
    </lineage>
</organism>
<dbReference type="Proteomes" id="UP000231162">
    <property type="component" value="Unassembled WGS sequence"/>
</dbReference>
<feature type="transmembrane region" description="Helical" evidence="1">
    <location>
        <begin position="29"/>
        <end position="53"/>
    </location>
</feature>
<reference evidence="3" key="1">
    <citation type="submission" date="2017-09" db="EMBL/GenBank/DDBJ databases">
        <title>Depth-based differentiation of microbial function through sediment-hosted aquifers and enrichment of novel symbionts in the deep terrestrial subsurface.</title>
        <authorList>
            <person name="Probst A.J."/>
            <person name="Ladd B."/>
            <person name="Jarett J.K."/>
            <person name="Geller-Mcgrath D.E."/>
            <person name="Sieber C.M.K."/>
            <person name="Emerson J.B."/>
            <person name="Anantharaman K."/>
            <person name="Thomas B.C."/>
            <person name="Malmstrom R."/>
            <person name="Stieglmeier M."/>
            <person name="Klingl A."/>
            <person name="Woyke T."/>
            <person name="Ryan C.M."/>
            <person name="Banfield J.F."/>
        </authorList>
    </citation>
    <scope>NUCLEOTIDE SEQUENCE [LARGE SCALE GENOMIC DNA]</scope>
</reference>